<reference evidence="2 3" key="1">
    <citation type="journal article" date="2022" name="Mar. Drugs">
        <title>Bioassay-Guided Fractionation Leads to the Detection of Cholic Acid Generated by the Rare Thalassomonas sp.</title>
        <authorList>
            <person name="Pheiffer F."/>
            <person name="Schneider Y.K."/>
            <person name="Hansen E.H."/>
            <person name="Andersen J.H."/>
            <person name="Isaksson J."/>
            <person name="Busche T."/>
            <person name="R C."/>
            <person name="Kalinowski J."/>
            <person name="Zyl L.V."/>
            <person name="Trindade M."/>
        </authorList>
    </citation>
    <scope>NUCLEOTIDE SEQUENCE [LARGE SCALE GENOMIC DNA]</scope>
    <source>
        <strain evidence="2 3">A5K-61T</strain>
    </source>
</reference>
<evidence type="ECO:0000313" key="2">
    <source>
        <dbReference type="EMBL" id="WDE10100.1"/>
    </source>
</evidence>
<dbReference type="RefSeq" id="WP_274050115.1">
    <property type="nucleotide sequence ID" value="NZ_CP059693.1"/>
</dbReference>
<evidence type="ECO:0000256" key="1">
    <source>
        <dbReference type="SAM" id="MobiDB-lite"/>
    </source>
</evidence>
<feature type="region of interest" description="Disordered" evidence="1">
    <location>
        <begin position="1"/>
        <end position="89"/>
    </location>
</feature>
<feature type="compositionally biased region" description="Polar residues" evidence="1">
    <location>
        <begin position="77"/>
        <end position="89"/>
    </location>
</feature>
<protein>
    <submittedName>
        <fullName evidence="2">Uncharacterized protein</fullName>
    </submittedName>
</protein>
<keyword evidence="3" id="KW-1185">Reference proteome</keyword>
<dbReference type="Proteomes" id="UP001215231">
    <property type="component" value="Chromosome"/>
</dbReference>
<gene>
    <name evidence="2" type="ORF">H3N35_17625</name>
</gene>
<accession>A0ABY7V8X9</accession>
<proteinExistence type="predicted"/>
<dbReference type="EMBL" id="CP059693">
    <property type="protein sequence ID" value="WDE10100.1"/>
    <property type="molecule type" value="Genomic_DNA"/>
</dbReference>
<feature type="region of interest" description="Disordered" evidence="1">
    <location>
        <begin position="109"/>
        <end position="138"/>
    </location>
</feature>
<organism evidence="2 3">
    <name type="scientific">Thalassomonas haliotis</name>
    <dbReference type="NCBI Taxonomy" id="485448"/>
    <lineage>
        <taxon>Bacteria</taxon>
        <taxon>Pseudomonadati</taxon>
        <taxon>Pseudomonadota</taxon>
        <taxon>Gammaproteobacteria</taxon>
        <taxon>Alteromonadales</taxon>
        <taxon>Colwelliaceae</taxon>
        <taxon>Thalassomonas</taxon>
    </lineage>
</organism>
<evidence type="ECO:0000313" key="3">
    <source>
        <dbReference type="Proteomes" id="UP001215231"/>
    </source>
</evidence>
<name>A0ABY7V8X9_9GAMM</name>
<sequence length="138" mass="15425">MKILKQILDWLFNRQKPKKPTKSGNLSRPPAGRKKQQTSAATASAPGGSGRKKPLTPPRKNSKPVTGKNKAGRQDNSKQNPLRQSKSYQKTLTLLNHVHKEKLLKRVRTRASGHPQLTAAIIKGWLNKNPSRKKKPSK</sequence>